<organism evidence="3 4">
    <name type="scientific">Uabimicrobium amorphum</name>
    <dbReference type="NCBI Taxonomy" id="2596890"/>
    <lineage>
        <taxon>Bacteria</taxon>
        <taxon>Pseudomonadati</taxon>
        <taxon>Planctomycetota</taxon>
        <taxon>Candidatus Uabimicrobiia</taxon>
        <taxon>Candidatus Uabimicrobiales</taxon>
        <taxon>Candidatus Uabimicrobiaceae</taxon>
        <taxon>Candidatus Uabimicrobium</taxon>
    </lineage>
</organism>
<accession>A0A5S9ITS1</accession>
<dbReference type="InterPro" id="IPR036188">
    <property type="entry name" value="FAD/NAD-bd_sf"/>
</dbReference>
<dbReference type="GO" id="GO:0005737">
    <property type="term" value="C:cytoplasm"/>
    <property type="evidence" value="ECO:0007669"/>
    <property type="project" value="TreeGrafter"/>
</dbReference>
<dbReference type="AlphaFoldDB" id="A0A5S9ITS1"/>
<dbReference type="RefSeq" id="WP_151971288.1">
    <property type="nucleotide sequence ID" value="NZ_AP019860.1"/>
</dbReference>
<dbReference type="Gene3D" id="3.30.9.10">
    <property type="entry name" value="D-Amino Acid Oxidase, subunit A, domain 2"/>
    <property type="match status" value="1"/>
</dbReference>
<keyword evidence="1" id="KW-0560">Oxidoreductase</keyword>
<dbReference type="PANTHER" id="PTHR13847:SF287">
    <property type="entry name" value="FAD-DEPENDENT OXIDOREDUCTASE DOMAIN-CONTAINING PROTEIN 1"/>
    <property type="match status" value="1"/>
</dbReference>
<feature type="domain" description="FAD dependent oxidoreductase" evidence="2">
    <location>
        <begin position="4"/>
        <end position="352"/>
    </location>
</feature>
<proteinExistence type="predicted"/>
<dbReference type="SUPFAM" id="SSF51905">
    <property type="entry name" value="FAD/NAD(P)-binding domain"/>
    <property type="match status" value="1"/>
</dbReference>
<dbReference type="Gene3D" id="3.50.50.60">
    <property type="entry name" value="FAD/NAD(P)-binding domain"/>
    <property type="match status" value="1"/>
</dbReference>
<dbReference type="PANTHER" id="PTHR13847">
    <property type="entry name" value="SARCOSINE DEHYDROGENASE-RELATED"/>
    <property type="match status" value="1"/>
</dbReference>
<evidence type="ECO:0000256" key="1">
    <source>
        <dbReference type="ARBA" id="ARBA00023002"/>
    </source>
</evidence>
<evidence type="ECO:0000313" key="3">
    <source>
        <dbReference type="EMBL" id="BBM87262.1"/>
    </source>
</evidence>
<evidence type="ECO:0000259" key="2">
    <source>
        <dbReference type="Pfam" id="PF01266"/>
    </source>
</evidence>
<keyword evidence="4" id="KW-1185">Reference proteome</keyword>
<evidence type="ECO:0000313" key="4">
    <source>
        <dbReference type="Proteomes" id="UP000326354"/>
    </source>
</evidence>
<protein>
    <submittedName>
        <fullName evidence="3">Oxidoreductase</fullName>
    </submittedName>
</protein>
<dbReference type="OrthoDB" id="571248at2"/>
<name>A0A5S9ITS1_UABAM</name>
<dbReference type="KEGG" id="uam:UABAM_05665"/>
<sequence length="359" mass="40278">MTYDLIIVGGGITGVSALYHMSQKKGIKTLLLEKNSQLGLGASGTWGFLTRVFHYRLEVTKLAQQAVDFHYHFKQHFGGDNHYIKTGSLYFLKKNMLDDYAQHFDFLEKNDVDFQILEAVEGKKRFPNFCWYEDDVVVFEPQGGLTGLGSSANYLASAACNNPNCEVRLQTPVEKLLYNDGQIEGVQLANGEILKSKVVALCLGPWGFSFLESIDEPMPFFPRIIQLNKFHRYRQNIKDPFFIDGSSSIFGHYLPSGSFIGGYLRKQSFREDVMPGKVSSIEANEAKHEIGKRITWIKNAALEGGISAIESYSPRGYGHVTWSSQIKNLLYTGGFSCTGYLLFPTNGREIADKVTKALN</sequence>
<dbReference type="EMBL" id="AP019860">
    <property type="protein sequence ID" value="BBM87262.1"/>
    <property type="molecule type" value="Genomic_DNA"/>
</dbReference>
<dbReference type="GO" id="GO:0016491">
    <property type="term" value="F:oxidoreductase activity"/>
    <property type="evidence" value="ECO:0007669"/>
    <property type="project" value="UniProtKB-KW"/>
</dbReference>
<dbReference type="InterPro" id="IPR006076">
    <property type="entry name" value="FAD-dep_OxRdtase"/>
</dbReference>
<reference evidence="3 4" key="1">
    <citation type="submission" date="2019-08" db="EMBL/GenBank/DDBJ databases">
        <title>Complete genome sequence of Candidatus Uab amorphum.</title>
        <authorList>
            <person name="Shiratori T."/>
            <person name="Suzuki S."/>
            <person name="Kakizawa Y."/>
            <person name="Ishida K."/>
        </authorList>
    </citation>
    <scope>NUCLEOTIDE SEQUENCE [LARGE SCALE GENOMIC DNA]</scope>
    <source>
        <strain evidence="3 4">SRT547</strain>
    </source>
</reference>
<dbReference type="Pfam" id="PF01266">
    <property type="entry name" value="DAO"/>
    <property type="match status" value="1"/>
</dbReference>
<gene>
    <name evidence="3" type="ORF">UABAM_05665</name>
</gene>
<dbReference type="Proteomes" id="UP000326354">
    <property type="component" value="Chromosome"/>
</dbReference>